<comment type="subcellular location">
    <subcellularLocation>
        <location evidence="1">Nucleus</location>
    </subcellularLocation>
</comment>
<evidence type="ECO:0000259" key="6">
    <source>
        <dbReference type="Pfam" id="PF02437"/>
    </source>
</evidence>
<dbReference type="RefSeq" id="XP_020917494.1">
    <property type="nucleotide sequence ID" value="XM_021061835.1"/>
</dbReference>
<dbReference type="KEGG" id="epa:110254792"/>
<evidence type="ECO:0000256" key="3">
    <source>
        <dbReference type="ARBA" id="ARBA00038192"/>
    </source>
</evidence>
<dbReference type="InterPro" id="IPR052417">
    <property type="entry name" value="Dachshund_domain"/>
</dbReference>
<feature type="coiled-coil region" evidence="4">
    <location>
        <begin position="347"/>
        <end position="470"/>
    </location>
</feature>
<dbReference type="GO" id="GO:0005667">
    <property type="term" value="C:transcription regulator complex"/>
    <property type="evidence" value="ECO:0007669"/>
    <property type="project" value="TreeGrafter"/>
</dbReference>
<evidence type="ECO:0000256" key="4">
    <source>
        <dbReference type="SAM" id="Coils"/>
    </source>
</evidence>
<dbReference type="AlphaFoldDB" id="A0A913YA18"/>
<dbReference type="GeneID" id="110254792"/>
<organism evidence="7 8">
    <name type="scientific">Exaiptasia diaphana</name>
    <name type="common">Tropical sea anemone</name>
    <name type="synonym">Aiptasia pulchella</name>
    <dbReference type="NCBI Taxonomy" id="2652724"/>
    <lineage>
        <taxon>Eukaryota</taxon>
        <taxon>Metazoa</taxon>
        <taxon>Cnidaria</taxon>
        <taxon>Anthozoa</taxon>
        <taxon>Hexacorallia</taxon>
        <taxon>Actiniaria</taxon>
        <taxon>Aiptasiidae</taxon>
        <taxon>Exaiptasia</taxon>
    </lineage>
</organism>
<dbReference type="Pfam" id="PF02437">
    <property type="entry name" value="Ski_Sno_DHD"/>
    <property type="match status" value="1"/>
</dbReference>
<dbReference type="EnsemblMetazoa" id="XM_021061835.1">
    <property type="protein sequence ID" value="XP_020917494.1"/>
    <property type="gene ID" value="LOC110254792"/>
</dbReference>
<dbReference type="FunFam" id="3.10.260.20:FF:000001">
    <property type="entry name" value="Dachshund homolog 1"/>
    <property type="match status" value="1"/>
</dbReference>
<feature type="region of interest" description="Disordered" evidence="5">
    <location>
        <begin position="479"/>
        <end position="501"/>
    </location>
</feature>
<comment type="similarity">
    <text evidence="3">Belongs to the DACH/dachshund family.</text>
</comment>
<feature type="region of interest" description="Disordered" evidence="5">
    <location>
        <begin position="160"/>
        <end position="198"/>
    </location>
</feature>
<keyword evidence="4" id="KW-0175">Coiled coil</keyword>
<evidence type="ECO:0000313" key="8">
    <source>
        <dbReference type="Proteomes" id="UP000887567"/>
    </source>
</evidence>
<protein>
    <recommendedName>
        <fullName evidence="6">SKI/SNO/DAC domain-containing protein</fullName>
    </recommendedName>
</protein>
<dbReference type="OMA" id="HNTHNGS"/>
<keyword evidence="8" id="KW-1185">Reference proteome</keyword>
<name>A0A913YA18_EXADI</name>
<evidence type="ECO:0000256" key="5">
    <source>
        <dbReference type="SAM" id="MobiDB-lite"/>
    </source>
</evidence>
<evidence type="ECO:0000256" key="2">
    <source>
        <dbReference type="ARBA" id="ARBA00023242"/>
    </source>
</evidence>
<dbReference type="InterPro" id="IPR009061">
    <property type="entry name" value="DNA-bd_dom_put_sf"/>
</dbReference>
<keyword evidence="2" id="KW-0539">Nucleus</keyword>
<evidence type="ECO:0000256" key="1">
    <source>
        <dbReference type="ARBA" id="ARBA00004123"/>
    </source>
</evidence>
<reference evidence="7" key="1">
    <citation type="submission" date="2022-11" db="UniProtKB">
        <authorList>
            <consortium name="EnsemblMetazoa"/>
        </authorList>
    </citation>
    <scope>IDENTIFICATION</scope>
</reference>
<dbReference type="PANTHER" id="PTHR12577:SF6">
    <property type="entry name" value="DACHSHUND, ISOFORM B"/>
    <property type="match status" value="1"/>
</dbReference>
<dbReference type="InterPro" id="IPR003380">
    <property type="entry name" value="SKI/SNO/DAC"/>
</dbReference>
<dbReference type="GO" id="GO:0000981">
    <property type="term" value="F:DNA-binding transcription factor activity, RNA polymerase II-specific"/>
    <property type="evidence" value="ECO:0007669"/>
    <property type="project" value="TreeGrafter"/>
</dbReference>
<dbReference type="PANTHER" id="PTHR12577">
    <property type="entry name" value="DACHSHUND"/>
    <property type="match status" value="1"/>
</dbReference>
<dbReference type="GO" id="GO:0000978">
    <property type="term" value="F:RNA polymerase II cis-regulatory region sequence-specific DNA binding"/>
    <property type="evidence" value="ECO:0007669"/>
    <property type="project" value="TreeGrafter"/>
</dbReference>
<sequence length="501" mass="56963">MELKMESPPSVYTNGTSHEFVYHEPDSLSLPLGKEYKLKMVNMNGIDIAAFNVDGEDLLCFPQVYEYFLKDLVSGMHTVYTKLKRMNIQGRNCNVEQVRMMRSVGAIGQVVNRCKLISREDFNKIYEDCLLYRGPGRRRKNPEIPPELLNNPFKIYRTDTQQSPGQAETVPGSGQEDNGDEVEQPTEQRDSNNNSEDNAFKVPHRHVVHSAVPRFTGASNGYISSSHSGVFAYNSRTPSSSRLPTMVNIRSSVPQTNSSPAISNAVHITHTPVRSLMSETQSEQSVSHVSSTGVSEHVENRGIVSEAGSDLSASTARIHLKPEVEYRENGSVETLLHNIQGLLKVTAESARQQQRQAQLESNELRRLLQREKDAREKAEKLSASLQRSKAFWHKKFKREKKAKKKLSERLAEEQQRVYLLDQQLQNTSQDAMKQMNDSLIEELDKERSAKGEAERKLQEARGEIQNFMQNFLENPRLVQTQQKQATADQFEMEVKEEQESH</sequence>
<dbReference type="InterPro" id="IPR037000">
    <property type="entry name" value="Ski_DNA-bd_sf"/>
</dbReference>
<feature type="domain" description="SKI/SNO/DAC" evidence="6">
    <location>
        <begin position="35"/>
        <end position="130"/>
    </location>
</feature>
<dbReference type="OrthoDB" id="6436112at2759"/>
<dbReference type="CDD" id="cd21081">
    <property type="entry name" value="DHD_Dac"/>
    <property type="match status" value="1"/>
</dbReference>
<proteinExistence type="inferred from homology"/>
<dbReference type="SUPFAM" id="SSF46955">
    <property type="entry name" value="Putative DNA-binding domain"/>
    <property type="match status" value="1"/>
</dbReference>
<dbReference type="Proteomes" id="UP000887567">
    <property type="component" value="Unplaced"/>
</dbReference>
<feature type="compositionally biased region" description="Basic and acidic residues" evidence="5">
    <location>
        <begin position="492"/>
        <end position="501"/>
    </location>
</feature>
<evidence type="ECO:0000313" key="7">
    <source>
        <dbReference type="EnsemblMetazoa" id="XP_020917494.1"/>
    </source>
</evidence>
<dbReference type="GO" id="GO:0005634">
    <property type="term" value="C:nucleus"/>
    <property type="evidence" value="ECO:0007669"/>
    <property type="project" value="UniProtKB-SubCell"/>
</dbReference>
<accession>A0A913YA18</accession>
<dbReference type="Gene3D" id="3.10.260.20">
    <property type="entry name" value="Ski"/>
    <property type="match status" value="1"/>
</dbReference>